<protein>
    <recommendedName>
        <fullName evidence="2">protein-tyrosine-phosphatase</fullName>
        <ecNumber evidence="2">3.1.3.48</ecNumber>
    </recommendedName>
</protein>
<dbReference type="STRING" id="1304281.ACM44_11460"/>
<evidence type="ECO:0000259" key="6">
    <source>
        <dbReference type="SMART" id="SM00226"/>
    </source>
</evidence>
<dbReference type="OrthoDB" id="9784339at2"/>
<feature type="active site" description="Nucleophile" evidence="5">
    <location>
        <position position="13"/>
    </location>
</feature>
<dbReference type="Proteomes" id="UP000035900">
    <property type="component" value="Unassembled WGS sequence"/>
</dbReference>
<comment type="caution">
    <text evidence="7">The sequence shown here is derived from an EMBL/GenBank/DDBJ whole genome shotgun (WGS) entry which is preliminary data.</text>
</comment>
<evidence type="ECO:0000256" key="4">
    <source>
        <dbReference type="ARBA" id="ARBA00022912"/>
    </source>
</evidence>
<sequence>MKLLMVCLGNICRSPLAEGIIRTKLPENFTVDSAGTISLHEGEQPDKRGLQIAKTHGIDISGQRSRPITKRDLMEFDRIYCMDLQVYEDVVSMAKDEEQRKKISLFLESAGETGDHIEVFDPYWSEMDEWEKVYQILDQACSAIAEKLTTRSS</sequence>
<dbReference type="PATRIC" id="fig|1304281.5.peg.2461"/>
<dbReference type="InterPro" id="IPR036196">
    <property type="entry name" value="Ptyr_pPase_sf"/>
</dbReference>
<dbReference type="Pfam" id="PF01451">
    <property type="entry name" value="LMWPc"/>
    <property type="match status" value="1"/>
</dbReference>
<dbReference type="Gene3D" id="3.40.50.2300">
    <property type="match status" value="1"/>
</dbReference>
<dbReference type="EC" id="3.1.3.48" evidence="2"/>
<dbReference type="PANTHER" id="PTHR11717">
    <property type="entry name" value="LOW MOLECULAR WEIGHT PROTEIN TYROSINE PHOSPHATASE"/>
    <property type="match status" value="1"/>
</dbReference>
<evidence type="ECO:0000256" key="1">
    <source>
        <dbReference type="ARBA" id="ARBA00011063"/>
    </source>
</evidence>
<accession>A0A0J7IXI0</accession>
<evidence type="ECO:0000256" key="3">
    <source>
        <dbReference type="ARBA" id="ARBA00022801"/>
    </source>
</evidence>
<dbReference type="RefSeq" id="WP_048500182.1">
    <property type="nucleotide sequence ID" value="NZ_LFNG01000016.1"/>
</dbReference>
<dbReference type="PRINTS" id="PR00719">
    <property type="entry name" value="LMWPTPASE"/>
</dbReference>
<dbReference type="EMBL" id="LFNG01000016">
    <property type="protein sequence ID" value="KMQ70536.1"/>
    <property type="molecule type" value="Genomic_DNA"/>
</dbReference>
<evidence type="ECO:0000256" key="2">
    <source>
        <dbReference type="ARBA" id="ARBA00013064"/>
    </source>
</evidence>
<reference evidence="7 8" key="1">
    <citation type="journal article" date="2004" name="Int. J. Syst. Evol. Microbiol.">
        <title>Kaistella koreensis gen. nov., sp. nov., a novel member of the Chryseobacterium-Bergeyella-Riemerella branch.</title>
        <authorList>
            <person name="Kim M.K."/>
            <person name="Im W.T."/>
            <person name="Shin Y.K."/>
            <person name="Lim J.H."/>
            <person name="Kim S.H."/>
            <person name="Lee B.C."/>
            <person name="Park M.Y."/>
            <person name="Lee K.Y."/>
            <person name="Lee S.T."/>
        </authorList>
    </citation>
    <scope>NUCLEOTIDE SEQUENCE [LARGE SCALE GENOMIC DNA]</scope>
    <source>
        <strain evidence="7 8">CCUG 49689</strain>
    </source>
</reference>
<name>A0A0J7IXI0_9FLAO</name>
<keyword evidence="4" id="KW-0904">Protein phosphatase</keyword>
<keyword evidence="8" id="KW-1185">Reference proteome</keyword>
<dbReference type="AlphaFoldDB" id="A0A0J7IXI0"/>
<dbReference type="InterPro" id="IPR023485">
    <property type="entry name" value="Ptyr_pPase"/>
</dbReference>
<feature type="active site" description="Nucleophile" evidence="5">
    <location>
        <position position="7"/>
    </location>
</feature>
<evidence type="ECO:0000313" key="7">
    <source>
        <dbReference type="EMBL" id="KMQ70536.1"/>
    </source>
</evidence>
<keyword evidence="3" id="KW-0378">Hydrolase</keyword>
<feature type="active site" description="Proton donor" evidence="5">
    <location>
        <position position="121"/>
    </location>
</feature>
<evidence type="ECO:0000313" key="8">
    <source>
        <dbReference type="Proteomes" id="UP000035900"/>
    </source>
</evidence>
<dbReference type="SUPFAM" id="SSF52788">
    <property type="entry name" value="Phosphotyrosine protein phosphatases I"/>
    <property type="match status" value="1"/>
</dbReference>
<dbReference type="SMART" id="SM00226">
    <property type="entry name" value="LMWPc"/>
    <property type="match status" value="1"/>
</dbReference>
<dbReference type="InterPro" id="IPR017867">
    <property type="entry name" value="Tyr_phospatase_low_mol_wt"/>
</dbReference>
<gene>
    <name evidence="7" type="ORF">ACM44_11460</name>
</gene>
<dbReference type="InterPro" id="IPR050438">
    <property type="entry name" value="LMW_PTPase"/>
</dbReference>
<feature type="domain" description="Phosphotyrosine protein phosphatase I" evidence="6">
    <location>
        <begin position="1"/>
        <end position="147"/>
    </location>
</feature>
<comment type="similarity">
    <text evidence="1">Belongs to the low molecular weight phosphotyrosine protein phosphatase family.</text>
</comment>
<proteinExistence type="inferred from homology"/>
<dbReference type="GO" id="GO:0004725">
    <property type="term" value="F:protein tyrosine phosphatase activity"/>
    <property type="evidence" value="ECO:0007669"/>
    <property type="project" value="UniProtKB-EC"/>
</dbReference>
<evidence type="ECO:0000256" key="5">
    <source>
        <dbReference type="PIRSR" id="PIRSR617867-1"/>
    </source>
</evidence>
<dbReference type="PANTHER" id="PTHR11717:SF7">
    <property type="entry name" value="LOW MOLECULAR WEIGHT PHOSPHOTYROSINE PROTEIN PHOSPHATASE"/>
    <property type="match status" value="1"/>
</dbReference>
<organism evidence="7 8">
    <name type="scientific">Chryseobacterium koreense CCUG 49689</name>
    <dbReference type="NCBI Taxonomy" id="1304281"/>
    <lineage>
        <taxon>Bacteria</taxon>
        <taxon>Pseudomonadati</taxon>
        <taxon>Bacteroidota</taxon>
        <taxon>Flavobacteriia</taxon>
        <taxon>Flavobacteriales</taxon>
        <taxon>Weeksellaceae</taxon>
        <taxon>Chryseobacterium group</taxon>
        <taxon>Chryseobacterium</taxon>
    </lineage>
</organism>
<dbReference type="CDD" id="cd16343">
    <property type="entry name" value="LMWPTP"/>
    <property type="match status" value="1"/>
</dbReference>